<evidence type="ECO:0000313" key="1">
    <source>
        <dbReference type="EMBL" id="GAA2079996.1"/>
    </source>
</evidence>
<dbReference type="RefSeq" id="WP_344529635.1">
    <property type="nucleotide sequence ID" value="NZ_BAAAPE010000009.1"/>
</dbReference>
<organism evidence="1 2">
    <name type="scientific">Streptomyces albiaxialis</name>
    <dbReference type="NCBI Taxonomy" id="329523"/>
    <lineage>
        <taxon>Bacteria</taxon>
        <taxon>Bacillati</taxon>
        <taxon>Actinomycetota</taxon>
        <taxon>Actinomycetes</taxon>
        <taxon>Kitasatosporales</taxon>
        <taxon>Streptomycetaceae</taxon>
        <taxon>Streptomyces</taxon>
    </lineage>
</organism>
<evidence type="ECO:0000313" key="2">
    <source>
        <dbReference type="Proteomes" id="UP001500016"/>
    </source>
</evidence>
<reference evidence="2" key="1">
    <citation type="journal article" date="2019" name="Int. J. Syst. Evol. Microbiol.">
        <title>The Global Catalogue of Microorganisms (GCM) 10K type strain sequencing project: providing services to taxonomists for standard genome sequencing and annotation.</title>
        <authorList>
            <consortium name="The Broad Institute Genomics Platform"/>
            <consortium name="The Broad Institute Genome Sequencing Center for Infectious Disease"/>
            <person name="Wu L."/>
            <person name="Ma J."/>
        </authorList>
    </citation>
    <scope>NUCLEOTIDE SEQUENCE [LARGE SCALE GENOMIC DNA]</scope>
    <source>
        <strain evidence="2">JCM 15478</strain>
    </source>
</reference>
<keyword evidence="2" id="KW-1185">Reference proteome</keyword>
<accession>A0ABP5HMX9</accession>
<name>A0ABP5HMX9_9ACTN</name>
<comment type="caution">
    <text evidence="1">The sequence shown here is derived from an EMBL/GenBank/DDBJ whole genome shotgun (WGS) entry which is preliminary data.</text>
</comment>
<protein>
    <recommendedName>
        <fullName evidence="3">Prolyl 4-hydroxylase alpha subunit Fe(2+) 2OG dioxygenase domain-containing protein</fullName>
    </recommendedName>
</protein>
<evidence type="ECO:0008006" key="3">
    <source>
        <dbReference type="Google" id="ProtNLM"/>
    </source>
</evidence>
<sequence length="242" mass="26219">MNWITGATLIRTVDEVLPDGEADRLRNAVERATEPERLDGASSYHTTFWYAKESAPGNAVEKVIDAALRPLVPASVEAGLAGTEWWLGRLAPPYSANFAFGAHHDVGRNPATGEFENPLLSSVFYLTSVDDGALTVFTGEPDLAAPDREFVFPRANMFAMFPGTRWHAVASREDVLGKDAPHPPGGADGGLRLTVTVNWWHFRPESHAAGPMRQIAGDYTGEIYPELREEPVSAGPGPARPS</sequence>
<dbReference type="EMBL" id="BAAAPE010000009">
    <property type="protein sequence ID" value="GAA2079996.1"/>
    <property type="molecule type" value="Genomic_DNA"/>
</dbReference>
<proteinExistence type="predicted"/>
<dbReference type="Proteomes" id="UP001500016">
    <property type="component" value="Unassembled WGS sequence"/>
</dbReference>
<gene>
    <name evidence="1" type="ORF">GCM10009801_37990</name>
</gene>